<feature type="transmembrane region" description="Helical" evidence="2">
    <location>
        <begin position="59"/>
        <end position="77"/>
    </location>
</feature>
<evidence type="ECO:0000256" key="1">
    <source>
        <dbReference type="SAM" id="MobiDB-lite"/>
    </source>
</evidence>
<feature type="region of interest" description="Disordered" evidence="1">
    <location>
        <begin position="1"/>
        <end position="22"/>
    </location>
</feature>
<gene>
    <name evidence="3" type="ORF">D1614_21485</name>
</gene>
<comment type="caution">
    <text evidence="3">The sequence shown here is derived from an EMBL/GenBank/DDBJ whole genome shotgun (WGS) entry which is preliminary data.</text>
</comment>
<proteinExistence type="predicted"/>
<evidence type="ECO:0000313" key="3">
    <source>
        <dbReference type="EMBL" id="RIJ45883.1"/>
    </source>
</evidence>
<feature type="compositionally biased region" description="Polar residues" evidence="1">
    <location>
        <begin position="1"/>
        <end position="10"/>
    </location>
</feature>
<evidence type="ECO:0000313" key="4">
    <source>
        <dbReference type="Proteomes" id="UP000265926"/>
    </source>
</evidence>
<sequence length="149" mass="16825">MDEMKNNASKLSEIKKENPFGTPEQYFDDFSARLHTRMAAEAQSSAPQKPRIFQLLKPALGLAASFAVVVMLVYVPLRLFMPKELNQVAQVTDTSDAGFLNIIEKIDEESFVALLNDTESEDDFTNDELALYVSANFSDYELYENLTNK</sequence>
<name>A0A399SV58_9BACT</name>
<keyword evidence="2" id="KW-0472">Membrane</keyword>
<evidence type="ECO:0000256" key="2">
    <source>
        <dbReference type="SAM" id="Phobius"/>
    </source>
</evidence>
<dbReference type="Proteomes" id="UP000265926">
    <property type="component" value="Unassembled WGS sequence"/>
</dbReference>
<protein>
    <submittedName>
        <fullName evidence="3">Uncharacterized protein</fullName>
    </submittedName>
</protein>
<keyword evidence="4" id="KW-1185">Reference proteome</keyword>
<dbReference type="AlphaFoldDB" id="A0A399SV58"/>
<accession>A0A399SV58</accession>
<reference evidence="3 4" key="1">
    <citation type="submission" date="2018-08" db="EMBL/GenBank/DDBJ databases">
        <title>Pallidiluteibacterium maritimus gen. nov., sp. nov., isolated from coastal sediment.</title>
        <authorList>
            <person name="Zhou L.Y."/>
        </authorList>
    </citation>
    <scope>NUCLEOTIDE SEQUENCE [LARGE SCALE GENOMIC DNA]</scope>
    <source>
        <strain evidence="3 4">XSD2</strain>
    </source>
</reference>
<keyword evidence="2" id="KW-1133">Transmembrane helix</keyword>
<dbReference type="EMBL" id="QWGR01000019">
    <property type="protein sequence ID" value="RIJ45883.1"/>
    <property type="molecule type" value="Genomic_DNA"/>
</dbReference>
<organism evidence="3 4">
    <name type="scientific">Maribellus luteus</name>
    <dbReference type="NCBI Taxonomy" id="2305463"/>
    <lineage>
        <taxon>Bacteria</taxon>
        <taxon>Pseudomonadati</taxon>
        <taxon>Bacteroidota</taxon>
        <taxon>Bacteroidia</taxon>
        <taxon>Marinilabiliales</taxon>
        <taxon>Prolixibacteraceae</taxon>
        <taxon>Maribellus</taxon>
    </lineage>
</organism>
<keyword evidence="2" id="KW-0812">Transmembrane</keyword>